<comment type="caution">
    <text evidence="3">The sequence shown here is derived from an EMBL/GenBank/DDBJ whole genome shotgun (WGS) entry which is preliminary data.</text>
</comment>
<sequence length="301" mass="34543">MRSALCVTSLYDTYLALQRENATLRGELEHLRQETALATAKQAALRDPEVEDGPEQEVRLLQTEKLQLTARFEKSKAQLQRQLDEYKALYAQQLHKYQQKYAVDPHEDKRVAISVKSLQDALEKTSQQKDELAMRYQRLQQMHHELEAAHGRLQEALAQHEAELAQKKSQHTHRLLRQVLERWVLGRTSRAWKQWTMVVMAYRLEGKRQQEVAQLTSESNAQLERIRAHKAALIAAKWLQSSRLAGSRAVQTCTSAEGRRYEQQASHWPNPTSDESVESAHQGDDLPSTSSTEGIETDSRA</sequence>
<dbReference type="AlphaFoldDB" id="A0AAV2YV25"/>
<feature type="coiled-coil region" evidence="1">
    <location>
        <begin position="69"/>
        <end position="170"/>
    </location>
</feature>
<proteinExistence type="predicted"/>
<reference evidence="3" key="1">
    <citation type="submission" date="2022-11" db="EMBL/GenBank/DDBJ databases">
        <authorList>
            <person name="Morgan W.R."/>
            <person name="Tartar A."/>
        </authorList>
    </citation>
    <scope>NUCLEOTIDE SEQUENCE</scope>
    <source>
        <strain evidence="3">ARSEF 373</strain>
    </source>
</reference>
<accession>A0AAV2YV25</accession>
<dbReference type="Proteomes" id="UP001146120">
    <property type="component" value="Unassembled WGS sequence"/>
</dbReference>
<evidence type="ECO:0000256" key="2">
    <source>
        <dbReference type="SAM" id="MobiDB-lite"/>
    </source>
</evidence>
<dbReference type="EMBL" id="DAKRPA010000147">
    <property type="protein sequence ID" value="DAZ97062.1"/>
    <property type="molecule type" value="Genomic_DNA"/>
</dbReference>
<protein>
    <submittedName>
        <fullName evidence="3">Uncharacterized protein</fullName>
    </submittedName>
</protein>
<keyword evidence="4" id="KW-1185">Reference proteome</keyword>
<keyword evidence="1" id="KW-0175">Coiled coil</keyword>
<name>A0AAV2YV25_9STRA</name>
<feature type="region of interest" description="Disordered" evidence="2">
    <location>
        <begin position="255"/>
        <end position="301"/>
    </location>
</feature>
<gene>
    <name evidence="3" type="ORF">N0F65_001246</name>
</gene>
<evidence type="ECO:0000256" key="1">
    <source>
        <dbReference type="SAM" id="Coils"/>
    </source>
</evidence>
<evidence type="ECO:0000313" key="4">
    <source>
        <dbReference type="Proteomes" id="UP001146120"/>
    </source>
</evidence>
<reference evidence="3" key="2">
    <citation type="journal article" date="2023" name="Microbiol Resour">
        <title>Decontamination and Annotation of the Draft Genome Sequence of the Oomycete Lagenidium giganteum ARSEF 373.</title>
        <authorList>
            <person name="Morgan W.R."/>
            <person name="Tartar A."/>
        </authorList>
    </citation>
    <scope>NUCLEOTIDE SEQUENCE</scope>
    <source>
        <strain evidence="3">ARSEF 373</strain>
    </source>
</reference>
<feature type="compositionally biased region" description="Polar residues" evidence="2">
    <location>
        <begin position="263"/>
        <end position="274"/>
    </location>
</feature>
<evidence type="ECO:0000313" key="3">
    <source>
        <dbReference type="EMBL" id="DAZ97062.1"/>
    </source>
</evidence>
<organism evidence="3 4">
    <name type="scientific">Lagenidium giganteum</name>
    <dbReference type="NCBI Taxonomy" id="4803"/>
    <lineage>
        <taxon>Eukaryota</taxon>
        <taxon>Sar</taxon>
        <taxon>Stramenopiles</taxon>
        <taxon>Oomycota</taxon>
        <taxon>Peronosporomycetes</taxon>
        <taxon>Pythiales</taxon>
        <taxon>Pythiaceae</taxon>
    </lineage>
</organism>